<evidence type="ECO:0000256" key="3">
    <source>
        <dbReference type="ARBA" id="ARBA00010281"/>
    </source>
</evidence>
<dbReference type="PANTHER" id="PTHR45825:SF11">
    <property type="entry name" value="ALPHA AMYLASE DOMAIN-CONTAINING PROTEIN"/>
    <property type="match status" value="1"/>
</dbReference>
<dbReference type="InterPro" id="IPR001296">
    <property type="entry name" value="Glyco_trans_1"/>
</dbReference>
<comment type="caution">
    <text evidence="10">The sequence shown here is derived from an EMBL/GenBank/DDBJ whole genome shotgun (WGS) entry which is preliminary data.</text>
</comment>
<dbReference type="AlphaFoldDB" id="A0A0G0ZF90"/>
<dbReference type="EC" id="2.4.1.21" evidence="7"/>
<feature type="domain" description="Glycosyl transferase family 1" evidence="8">
    <location>
        <begin position="282"/>
        <end position="437"/>
    </location>
</feature>
<comment type="function">
    <text evidence="2 7">Synthesizes alpha-1,4-glucan chains using ADP-glucose.</text>
</comment>
<dbReference type="SUPFAM" id="SSF53756">
    <property type="entry name" value="UDP-Glycosyltransferase/glycogen phosphorylase"/>
    <property type="match status" value="1"/>
</dbReference>
<comment type="pathway">
    <text evidence="7">Glycan biosynthesis; glycogen biosynthesis.</text>
</comment>
<accession>A0A0G0ZF90</accession>
<dbReference type="Gene3D" id="3.40.50.2000">
    <property type="entry name" value="Glycogen Phosphorylase B"/>
    <property type="match status" value="2"/>
</dbReference>
<organism evidence="10 11">
    <name type="scientific">candidate division WWE3 bacterium GW2011_GWC1_41_7</name>
    <dbReference type="NCBI Taxonomy" id="1619119"/>
    <lineage>
        <taxon>Bacteria</taxon>
        <taxon>Katanobacteria</taxon>
    </lineage>
</organism>
<dbReference type="Pfam" id="PF00534">
    <property type="entry name" value="Glycos_transf_1"/>
    <property type="match status" value="1"/>
</dbReference>
<evidence type="ECO:0000256" key="2">
    <source>
        <dbReference type="ARBA" id="ARBA00002764"/>
    </source>
</evidence>
<reference evidence="10 11" key="1">
    <citation type="journal article" date="2015" name="Nature">
        <title>rRNA introns, odd ribosomes, and small enigmatic genomes across a large radiation of phyla.</title>
        <authorList>
            <person name="Brown C.T."/>
            <person name="Hug L.A."/>
            <person name="Thomas B.C."/>
            <person name="Sharon I."/>
            <person name="Castelle C.J."/>
            <person name="Singh A."/>
            <person name="Wilkins M.J."/>
            <person name="Williams K.H."/>
            <person name="Banfield J.F."/>
        </authorList>
    </citation>
    <scope>NUCLEOTIDE SEQUENCE [LARGE SCALE GENOMIC DNA]</scope>
</reference>
<dbReference type="InterPro" id="IPR011835">
    <property type="entry name" value="GS/SS"/>
</dbReference>
<evidence type="ECO:0000256" key="6">
    <source>
        <dbReference type="ARBA" id="ARBA00023056"/>
    </source>
</evidence>
<proteinExistence type="inferred from homology"/>
<protein>
    <recommendedName>
        <fullName evidence="7">Glycogen synthase</fullName>
        <ecNumber evidence="7">2.4.1.21</ecNumber>
    </recommendedName>
    <alternativeName>
        <fullName evidence="7">Starch [bacterial glycogen] synthase</fullName>
    </alternativeName>
</protein>
<dbReference type="GO" id="GO:0009011">
    <property type="term" value="F:alpha-1,4-glucan glucosyltransferase (ADP-glucose donor) activity"/>
    <property type="evidence" value="ECO:0007669"/>
    <property type="project" value="UniProtKB-UniRule"/>
</dbReference>
<dbReference type="InterPro" id="IPR013534">
    <property type="entry name" value="Starch_synth_cat_dom"/>
</dbReference>
<keyword evidence="4 7" id="KW-0328">Glycosyltransferase</keyword>
<gene>
    <name evidence="7 10" type="primary">glgA</name>
    <name evidence="10" type="ORF">UU77_C0019G0014</name>
</gene>
<name>A0A0G0ZF90_UNCKA</name>
<keyword evidence="5 7" id="KW-0808">Transferase</keyword>
<keyword evidence="6 7" id="KW-0320">Glycogen biosynthesis</keyword>
<dbReference type="PANTHER" id="PTHR45825">
    <property type="entry name" value="GRANULE-BOUND STARCH SYNTHASE 1, CHLOROPLASTIC/AMYLOPLASTIC"/>
    <property type="match status" value="1"/>
</dbReference>
<evidence type="ECO:0000259" key="8">
    <source>
        <dbReference type="Pfam" id="PF00534"/>
    </source>
</evidence>
<dbReference type="GO" id="GO:0005978">
    <property type="term" value="P:glycogen biosynthetic process"/>
    <property type="evidence" value="ECO:0007669"/>
    <property type="project" value="UniProtKB-UniRule"/>
</dbReference>
<dbReference type="Pfam" id="PF08323">
    <property type="entry name" value="Glyco_transf_5"/>
    <property type="match status" value="1"/>
</dbReference>
<dbReference type="GO" id="GO:0004373">
    <property type="term" value="F:alpha-1,4-glucan glucosyltransferase (UDP-glucose donor) activity"/>
    <property type="evidence" value="ECO:0007669"/>
    <property type="project" value="InterPro"/>
</dbReference>
<evidence type="ECO:0000256" key="1">
    <source>
        <dbReference type="ARBA" id="ARBA00001478"/>
    </source>
</evidence>
<evidence type="ECO:0000256" key="5">
    <source>
        <dbReference type="ARBA" id="ARBA00022679"/>
    </source>
</evidence>
<feature type="domain" description="Starch synthase catalytic" evidence="9">
    <location>
        <begin position="2"/>
        <end position="235"/>
    </location>
</feature>
<dbReference type="PATRIC" id="fig|1619119.3.peg.517"/>
<sequence>MKVLLVASEVAPIIKLGGLGDVTGSLPIALEKIGVNVDVVVPYFPIAKFTEKVFKSLELNIPFNEETVKVEVYKTKLPNSNVDTFLLKNDKYFTLGGTNAFANNISETEMFTFFDRAVVELIKQQFNTYDIVHCNDWHAGLITHLLKDELPDSRPHTLFTIHNLLYQGIAGSKLVQEVGIVPGAHPLIDWDIQDGDINLMLQGVTSSDYINTVSPTYAKEILTEEYARDMADVLKAREGRLSGIINGIDYNQLPRNYDVSNWKKEKAIIKENVRKKLGMGLSDKPLYSYISRLDPNQKGTDILYAVIPELLRDGGQFILLGTGDKGWEEKFAQLPEEVSSKYDNVSKGDVSVNIKFDTALANEIYQASDFFIVPSKYEPCGLTQMIAMWYGTLPIVRNTGGLKDSVSNGVTGFVFDDYSGESLLEAMKKSFKMYDTRDHDLMVQNAMRTDLSWERSAKEYKKLYERMLDEKPHVQTGSIVSLS</sequence>
<dbReference type="UniPathway" id="UPA00164"/>
<evidence type="ECO:0000259" key="9">
    <source>
        <dbReference type="Pfam" id="PF08323"/>
    </source>
</evidence>
<dbReference type="Proteomes" id="UP000034507">
    <property type="component" value="Unassembled WGS sequence"/>
</dbReference>
<feature type="binding site" evidence="7">
    <location>
        <position position="15"/>
    </location>
    <ligand>
        <name>ADP-alpha-D-glucose</name>
        <dbReference type="ChEBI" id="CHEBI:57498"/>
    </ligand>
</feature>
<dbReference type="EMBL" id="LCBX01000019">
    <property type="protein sequence ID" value="KKS20706.1"/>
    <property type="molecule type" value="Genomic_DNA"/>
</dbReference>
<dbReference type="CDD" id="cd03791">
    <property type="entry name" value="GT5_Glycogen_synthase_DULL1-like"/>
    <property type="match status" value="1"/>
</dbReference>
<evidence type="ECO:0000313" key="11">
    <source>
        <dbReference type="Proteomes" id="UP000034507"/>
    </source>
</evidence>
<comment type="similarity">
    <text evidence="3 7">Belongs to the glycosyltransferase 1 family. Bacterial/plant glycogen synthase subfamily.</text>
</comment>
<evidence type="ECO:0000256" key="7">
    <source>
        <dbReference type="HAMAP-Rule" id="MF_00484"/>
    </source>
</evidence>
<evidence type="ECO:0000256" key="4">
    <source>
        <dbReference type="ARBA" id="ARBA00022676"/>
    </source>
</evidence>
<dbReference type="NCBIfam" id="TIGR02095">
    <property type="entry name" value="glgA"/>
    <property type="match status" value="1"/>
</dbReference>
<dbReference type="HAMAP" id="MF_00484">
    <property type="entry name" value="Glycogen_synth"/>
    <property type="match status" value="1"/>
</dbReference>
<evidence type="ECO:0000313" key="10">
    <source>
        <dbReference type="EMBL" id="KKS20706.1"/>
    </source>
</evidence>
<comment type="catalytic activity">
    <reaction evidence="1 7">
        <text>[(1-&gt;4)-alpha-D-glucosyl](n) + ADP-alpha-D-glucose = [(1-&gt;4)-alpha-D-glucosyl](n+1) + ADP + H(+)</text>
        <dbReference type="Rhea" id="RHEA:18189"/>
        <dbReference type="Rhea" id="RHEA-COMP:9584"/>
        <dbReference type="Rhea" id="RHEA-COMP:9587"/>
        <dbReference type="ChEBI" id="CHEBI:15378"/>
        <dbReference type="ChEBI" id="CHEBI:15444"/>
        <dbReference type="ChEBI" id="CHEBI:57498"/>
        <dbReference type="ChEBI" id="CHEBI:456216"/>
        <dbReference type="EC" id="2.4.1.21"/>
    </reaction>
</comment>